<accession>A0ABR8CR23</accession>
<evidence type="ECO:0000259" key="3">
    <source>
        <dbReference type="Pfam" id="PF13439"/>
    </source>
</evidence>
<name>A0ABR8CR23_9NOST</name>
<feature type="domain" description="Glycosyltransferase subfamily 4-like N-terminal" evidence="3">
    <location>
        <begin position="74"/>
        <end position="177"/>
    </location>
</feature>
<proteinExistence type="predicted"/>
<dbReference type="InterPro" id="IPR001296">
    <property type="entry name" value="Glyco_trans_1"/>
</dbReference>
<evidence type="ECO:0000313" key="4">
    <source>
        <dbReference type="EMBL" id="MBD2345489.1"/>
    </source>
</evidence>
<keyword evidence="5" id="KW-1185">Reference proteome</keyword>
<dbReference type="Pfam" id="PF13439">
    <property type="entry name" value="Glyco_transf_4"/>
    <property type="match status" value="1"/>
</dbReference>
<keyword evidence="1" id="KW-0808">Transferase</keyword>
<organism evidence="4 5">
    <name type="scientific">Anabaena subtropica FACHB-260</name>
    <dbReference type="NCBI Taxonomy" id="2692884"/>
    <lineage>
        <taxon>Bacteria</taxon>
        <taxon>Bacillati</taxon>
        <taxon>Cyanobacteriota</taxon>
        <taxon>Cyanophyceae</taxon>
        <taxon>Nostocales</taxon>
        <taxon>Nostocaceae</taxon>
        <taxon>Anabaena</taxon>
    </lineage>
</organism>
<gene>
    <name evidence="4" type="ORF">H6G18_15230</name>
</gene>
<dbReference type="SUPFAM" id="SSF53756">
    <property type="entry name" value="UDP-Glycosyltransferase/glycogen phosphorylase"/>
    <property type="match status" value="1"/>
</dbReference>
<dbReference type="InterPro" id="IPR028098">
    <property type="entry name" value="Glyco_trans_4-like_N"/>
</dbReference>
<reference evidence="4 5" key="1">
    <citation type="journal article" date="2020" name="ISME J.">
        <title>Comparative genomics reveals insights into cyanobacterial evolution and habitat adaptation.</title>
        <authorList>
            <person name="Chen M.Y."/>
            <person name="Teng W.K."/>
            <person name="Zhao L."/>
            <person name="Hu C.X."/>
            <person name="Zhou Y.K."/>
            <person name="Han B.P."/>
            <person name="Song L.R."/>
            <person name="Shu W.S."/>
        </authorList>
    </citation>
    <scope>NUCLEOTIDE SEQUENCE [LARGE SCALE GENOMIC DNA]</scope>
    <source>
        <strain evidence="4 5">FACHB-260</strain>
    </source>
</reference>
<evidence type="ECO:0000313" key="5">
    <source>
        <dbReference type="Proteomes" id="UP000607281"/>
    </source>
</evidence>
<dbReference type="Pfam" id="PF00534">
    <property type="entry name" value="Glycos_transf_1"/>
    <property type="match status" value="1"/>
</dbReference>
<dbReference type="PANTHER" id="PTHR46401:SF2">
    <property type="entry name" value="GLYCOSYLTRANSFERASE WBBK-RELATED"/>
    <property type="match status" value="1"/>
</dbReference>
<comment type="caution">
    <text evidence="4">The sequence shown here is derived from an EMBL/GenBank/DDBJ whole genome shotgun (WGS) entry which is preliminary data.</text>
</comment>
<feature type="domain" description="Glycosyl transferase family 1" evidence="2">
    <location>
        <begin position="191"/>
        <end position="346"/>
    </location>
</feature>
<dbReference type="EMBL" id="JACJRF010000025">
    <property type="protein sequence ID" value="MBD2345489.1"/>
    <property type="molecule type" value="Genomic_DNA"/>
</dbReference>
<protein>
    <submittedName>
        <fullName evidence="4">Glycosyltransferase</fullName>
    </submittedName>
</protein>
<dbReference type="Proteomes" id="UP000607281">
    <property type="component" value="Unassembled WGS sequence"/>
</dbReference>
<dbReference type="RefSeq" id="WP_190407923.1">
    <property type="nucleotide sequence ID" value="NZ_JACJRF010000025.1"/>
</dbReference>
<dbReference type="PANTHER" id="PTHR46401">
    <property type="entry name" value="GLYCOSYLTRANSFERASE WBBK-RELATED"/>
    <property type="match status" value="1"/>
</dbReference>
<dbReference type="Gene3D" id="3.40.50.2000">
    <property type="entry name" value="Glycogen Phosphorylase B"/>
    <property type="match status" value="2"/>
</dbReference>
<evidence type="ECO:0000259" key="2">
    <source>
        <dbReference type="Pfam" id="PF00534"/>
    </source>
</evidence>
<evidence type="ECO:0000256" key="1">
    <source>
        <dbReference type="ARBA" id="ARBA00022679"/>
    </source>
</evidence>
<sequence>MIKPIFRKNKYHFHLWFPALFNSTGGIQRYSSLCLEAFQSLYPDCAYNVVIKHDTDVPSKSANLCFHITGHWPLPLRTPALASQMMGLGLWQRPDLIFSTHPNFSVTAYLLKQLIGIPYWVAAHGIDAWNIQNPSIKQALKNADLILAVSNYTRDRLLQEQNLKPDQVIVLPNTFNADNFQIAPKPEHLLKKYGLNPQQPIILTVTRLSQSPQRCKGYDKILQALPQIRQTIPDVHYVLVGEGNDRPRIEQLISQLQLQDCVTLAGYIPDEKLQDYYNLCDLFAMPSKGEGFGIVHLEALACGKPTLGGNKDGAVDALCQGELGALVDPDDIEAIAQTIIQILQGKYPHSLMYQPEELRSQVISRFGFDRFQKSIGYYLQQYIS</sequence>